<dbReference type="GO" id="GO:0016829">
    <property type="term" value="F:lyase activity"/>
    <property type="evidence" value="ECO:0007669"/>
    <property type="project" value="UniProtKB-KW"/>
</dbReference>
<gene>
    <name evidence="4" type="ORF">FHS27_002370</name>
</gene>
<keyword evidence="2" id="KW-0456">Lyase</keyword>
<evidence type="ECO:0000313" key="4">
    <source>
        <dbReference type="EMBL" id="MBB3206561.1"/>
    </source>
</evidence>
<dbReference type="RefSeq" id="WP_246419459.1">
    <property type="nucleotide sequence ID" value="NZ_JACHXU010000006.1"/>
</dbReference>
<keyword evidence="5" id="KW-1185">Reference proteome</keyword>
<dbReference type="Gene3D" id="1.50.10.100">
    <property type="entry name" value="Chondroitin AC/alginate lyase"/>
    <property type="match status" value="1"/>
</dbReference>
<dbReference type="EMBL" id="JACHXU010000006">
    <property type="protein sequence ID" value="MBB3206561.1"/>
    <property type="molecule type" value="Genomic_DNA"/>
</dbReference>
<reference evidence="4 5" key="1">
    <citation type="submission" date="2020-08" db="EMBL/GenBank/DDBJ databases">
        <title>Genomic Encyclopedia of Type Strains, Phase III (KMG-III): the genomes of soil and plant-associated and newly described type strains.</title>
        <authorList>
            <person name="Whitman W."/>
        </authorList>
    </citation>
    <scope>NUCLEOTIDE SEQUENCE [LARGE SCALE GENOMIC DNA]</scope>
    <source>
        <strain evidence="4 5">CECT 8075</strain>
    </source>
</reference>
<dbReference type="GO" id="GO:0042597">
    <property type="term" value="C:periplasmic space"/>
    <property type="evidence" value="ECO:0007669"/>
    <property type="project" value="InterPro"/>
</dbReference>
<proteinExistence type="predicted"/>
<comment type="caution">
    <text evidence="4">The sequence shown here is derived from an EMBL/GenBank/DDBJ whole genome shotgun (WGS) entry which is preliminary data.</text>
</comment>
<dbReference type="InterPro" id="IPR008929">
    <property type="entry name" value="Chondroitin_lyas"/>
</dbReference>
<evidence type="ECO:0000313" key="5">
    <source>
        <dbReference type="Proteomes" id="UP000536179"/>
    </source>
</evidence>
<dbReference type="SUPFAM" id="SSF48230">
    <property type="entry name" value="Chondroitin AC/alginate lyase"/>
    <property type="match status" value="1"/>
</dbReference>
<evidence type="ECO:0000259" key="3">
    <source>
        <dbReference type="Pfam" id="PF05426"/>
    </source>
</evidence>
<name>A0A7W5DXX1_9BACT</name>
<dbReference type="Pfam" id="PF05426">
    <property type="entry name" value="Alginate_lyase"/>
    <property type="match status" value="1"/>
</dbReference>
<dbReference type="Proteomes" id="UP000536179">
    <property type="component" value="Unassembled WGS sequence"/>
</dbReference>
<sequence length="386" mass="43281">MMNVIRFGGIYVLLFSVTMVWADEVPNPSAPFVHPGLLHSGEEIALLRVKVERSEQPWKDAFDRLQSTHLASLNHQPKPSTKVVRGPYNNPDIGSSELSADCSAAYLHALQWCLTGDPAYAEKAIEILNAWSSTLEMVGGHDTKLLIGMMGVKFCNAAELIRHTEAGWKADDQVRFEKMLRDVFYPEIKDFYPSANGNWDASMIQTMIAIGIFLDDREIFDRGVDYFLHGEGNGAVRNYFNGFGQCQESGRDQNHAQMGIGFLGCACEMAWKQGVDLYSAYDNRLALGFEYTAKYNLGESVPYETYRSVDGRYKYRRLSDEARGRLAPIYQRAINHYRDRVGIGMPYSEKAAMKTRTKTRSGAHVEWGSLTAIGMPNVVTATAIKP</sequence>
<evidence type="ECO:0000256" key="1">
    <source>
        <dbReference type="ARBA" id="ARBA00022729"/>
    </source>
</evidence>
<feature type="domain" description="Alginate lyase" evidence="3">
    <location>
        <begin position="87"/>
        <end position="297"/>
    </location>
</feature>
<dbReference type="AlphaFoldDB" id="A0A7W5DXX1"/>
<evidence type="ECO:0000256" key="2">
    <source>
        <dbReference type="ARBA" id="ARBA00023239"/>
    </source>
</evidence>
<protein>
    <recommendedName>
        <fullName evidence="3">Alginate lyase domain-containing protein</fullName>
    </recommendedName>
</protein>
<accession>A0A7W5DXX1</accession>
<dbReference type="InterPro" id="IPR008397">
    <property type="entry name" value="Alginate_lyase_dom"/>
</dbReference>
<keyword evidence="1" id="KW-0732">Signal</keyword>
<organism evidence="4 5">
    <name type="scientific">Aporhodopirellula rubra</name>
    <dbReference type="NCBI Taxonomy" id="980271"/>
    <lineage>
        <taxon>Bacteria</taxon>
        <taxon>Pseudomonadati</taxon>
        <taxon>Planctomycetota</taxon>
        <taxon>Planctomycetia</taxon>
        <taxon>Pirellulales</taxon>
        <taxon>Pirellulaceae</taxon>
        <taxon>Aporhodopirellula</taxon>
    </lineage>
</organism>